<protein>
    <submittedName>
        <fullName evidence="2">Uncharacterized protein</fullName>
    </submittedName>
</protein>
<accession>A0A918PT67</accession>
<keyword evidence="3" id="KW-1185">Reference proteome</keyword>
<proteinExistence type="predicted"/>
<evidence type="ECO:0000313" key="3">
    <source>
        <dbReference type="Proteomes" id="UP000662572"/>
    </source>
</evidence>
<evidence type="ECO:0000313" key="2">
    <source>
        <dbReference type="EMBL" id="GGZ21911.1"/>
    </source>
</evidence>
<dbReference type="Proteomes" id="UP000662572">
    <property type="component" value="Unassembled WGS sequence"/>
</dbReference>
<feature type="chain" id="PRO_5037506430" evidence="1">
    <location>
        <begin position="24"/>
        <end position="165"/>
    </location>
</feature>
<feature type="signal peptide" evidence="1">
    <location>
        <begin position="1"/>
        <end position="23"/>
    </location>
</feature>
<dbReference type="AlphaFoldDB" id="A0A918PT67"/>
<sequence>MKYRATIKALVILATLSAAPARADYMDVSNQLERDAAFAGHAFKCGRVGYPIDPDAIVGFAKLAIHRASREMGRTSAEYQFYKIVNQEMDDIDSTDKNIFVGAETWGEMERREKAQRVVWDEICSDYQRDKAYIQYFNGEKPKQSHMNYLHSIGKFDKNNFAVPQ</sequence>
<gene>
    <name evidence="2" type="ORF">GCM10011273_03380</name>
</gene>
<organism evidence="2 3">
    <name type="scientific">Asticcacaulis endophyticus</name>
    <dbReference type="NCBI Taxonomy" id="1395890"/>
    <lineage>
        <taxon>Bacteria</taxon>
        <taxon>Pseudomonadati</taxon>
        <taxon>Pseudomonadota</taxon>
        <taxon>Alphaproteobacteria</taxon>
        <taxon>Caulobacterales</taxon>
        <taxon>Caulobacteraceae</taxon>
        <taxon>Asticcacaulis</taxon>
    </lineage>
</organism>
<dbReference type="EMBL" id="BMZB01000001">
    <property type="protein sequence ID" value="GGZ21911.1"/>
    <property type="molecule type" value="Genomic_DNA"/>
</dbReference>
<keyword evidence="1" id="KW-0732">Signal</keyword>
<reference evidence="2" key="2">
    <citation type="submission" date="2020-09" db="EMBL/GenBank/DDBJ databases">
        <authorList>
            <person name="Sun Q."/>
            <person name="Kim S."/>
        </authorList>
    </citation>
    <scope>NUCLEOTIDE SEQUENCE</scope>
    <source>
        <strain evidence="2">KCTC 32296</strain>
    </source>
</reference>
<reference evidence="2" key="1">
    <citation type="journal article" date="2014" name="Int. J. Syst. Evol. Microbiol.">
        <title>Complete genome sequence of Corynebacterium casei LMG S-19264T (=DSM 44701T), isolated from a smear-ripened cheese.</title>
        <authorList>
            <consortium name="US DOE Joint Genome Institute (JGI-PGF)"/>
            <person name="Walter F."/>
            <person name="Albersmeier A."/>
            <person name="Kalinowski J."/>
            <person name="Ruckert C."/>
        </authorList>
    </citation>
    <scope>NUCLEOTIDE SEQUENCE</scope>
    <source>
        <strain evidence="2">KCTC 32296</strain>
    </source>
</reference>
<name>A0A918PT67_9CAUL</name>
<evidence type="ECO:0000256" key="1">
    <source>
        <dbReference type="SAM" id="SignalP"/>
    </source>
</evidence>
<comment type="caution">
    <text evidence="2">The sequence shown here is derived from an EMBL/GenBank/DDBJ whole genome shotgun (WGS) entry which is preliminary data.</text>
</comment>
<dbReference type="RefSeq" id="WP_189484635.1">
    <property type="nucleotide sequence ID" value="NZ_BMZB01000001.1"/>
</dbReference>